<organism evidence="1">
    <name type="scientific">human gut metagenome</name>
    <dbReference type="NCBI Taxonomy" id="408170"/>
    <lineage>
        <taxon>unclassified sequences</taxon>
        <taxon>metagenomes</taxon>
        <taxon>organismal metagenomes</taxon>
    </lineage>
</organism>
<feature type="non-terminal residue" evidence="1">
    <location>
        <position position="83"/>
    </location>
</feature>
<name>W1XN06_9ZZZZ</name>
<feature type="non-terminal residue" evidence="1">
    <location>
        <position position="1"/>
    </location>
</feature>
<gene>
    <name evidence="1" type="ORF">Q604_UNBC13770G0001</name>
</gene>
<protein>
    <submittedName>
        <fullName evidence="1">Uncharacterized protein</fullName>
    </submittedName>
</protein>
<accession>W1XN06</accession>
<evidence type="ECO:0000313" key="1">
    <source>
        <dbReference type="EMBL" id="ETJ31748.1"/>
    </source>
</evidence>
<sequence length="83" mass="9350">YTRSIKQHPIQKAYNAICFTKVALFLFVGGLTESVPGSRDAVEMRLQRTIGFVRIMTADRINDRNMLLIANVIMLVQSLISHG</sequence>
<comment type="caution">
    <text evidence="1">The sequence shown here is derived from an EMBL/GenBank/DDBJ whole genome shotgun (WGS) entry which is preliminary data.</text>
</comment>
<dbReference type="EMBL" id="AZMM01013770">
    <property type="protein sequence ID" value="ETJ31748.1"/>
    <property type="molecule type" value="Genomic_DNA"/>
</dbReference>
<reference evidence="1" key="1">
    <citation type="submission" date="2013-12" db="EMBL/GenBank/DDBJ databases">
        <title>A Varibaculum cambriense genome reconstructed from a premature infant gut community with otherwise low bacterial novelty that shifts toward anaerobic metabolism during the third week of life.</title>
        <authorList>
            <person name="Brown C.T."/>
            <person name="Sharon I."/>
            <person name="Thomas B.C."/>
            <person name="Castelle C.J."/>
            <person name="Morowitz M.J."/>
            <person name="Banfield J.F."/>
        </authorList>
    </citation>
    <scope>NUCLEOTIDE SEQUENCE</scope>
</reference>
<dbReference type="AlphaFoldDB" id="W1XN06"/>
<proteinExistence type="predicted"/>